<dbReference type="Proteomes" id="UP001530377">
    <property type="component" value="Unassembled WGS sequence"/>
</dbReference>
<sequence length="523" mass="55989">MPSSFLDKFEVCGPTLTLVLRDPSTAILLPAPPRGGWAMSASERHRRRPPPENDDSRDDGMFGLSSKVAALFHIGTTSGQALSTSSSSGASNYPNGYLRDDDGGVISNPSCDSTTSPEAAGLFSLRDARGFLSEGTGAWGESLSRYARAVHPELRFGMTTRNDGGDVPPFPAAAPWITGASCEATWSPFPIHEFDKDGGYGHEMMSAPRVVRVGARVSVPRVASLASMMTSRWLPRRSTSDILGRSGTTTKVNDDGDVATTTTTIATTNGVDKMARKELDVGIAYRRGRRRAHLGGGTLEFVLGGIGSDLPPSAATRSNEAKKSTTNNNHLLVRLAVGRGVGTKVTMGDSIEFVRGSFGLPNPLFFLRGRGMSVMPSYDFVEKSARCVLSTDVGSTGRTRAVLRLDADDSTLTVVRALDERRVFFKIIAPTISLNSGKIVYDYFVNLDGRRRHDPGDGRKKRVNSSIRAHVDPTRGIILKWTDGIVGGGGGGSCWVTECRVPLGTSGPGPLATDVRVGRRWVI</sequence>
<dbReference type="AlphaFoldDB" id="A0ABD3SGX8"/>
<keyword evidence="3" id="KW-1185">Reference proteome</keyword>
<evidence type="ECO:0000256" key="1">
    <source>
        <dbReference type="SAM" id="MobiDB-lite"/>
    </source>
</evidence>
<name>A0ABD3SGX8_9STRA</name>
<comment type="caution">
    <text evidence="2">The sequence shown here is derived from an EMBL/GenBank/DDBJ whole genome shotgun (WGS) entry which is preliminary data.</text>
</comment>
<protein>
    <submittedName>
        <fullName evidence="2">Uncharacterized protein</fullName>
    </submittedName>
</protein>
<dbReference type="EMBL" id="JALLPB020000033">
    <property type="protein sequence ID" value="KAL3823623.1"/>
    <property type="molecule type" value="Genomic_DNA"/>
</dbReference>
<evidence type="ECO:0000313" key="3">
    <source>
        <dbReference type="Proteomes" id="UP001530377"/>
    </source>
</evidence>
<reference evidence="2 3" key="1">
    <citation type="submission" date="2024-10" db="EMBL/GenBank/DDBJ databases">
        <title>Updated reference genomes for cyclostephanoid diatoms.</title>
        <authorList>
            <person name="Roberts W.R."/>
            <person name="Alverson A.J."/>
        </authorList>
    </citation>
    <scope>NUCLEOTIDE SEQUENCE [LARGE SCALE GENOMIC DNA]</scope>
    <source>
        <strain evidence="2 3">AJA228-03</strain>
    </source>
</reference>
<accession>A0ABD3SGX8</accession>
<gene>
    <name evidence="2" type="ORF">ACHAXA_005604</name>
</gene>
<evidence type="ECO:0000313" key="2">
    <source>
        <dbReference type="EMBL" id="KAL3823623.1"/>
    </source>
</evidence>
<organism evidence="2 3">
    <name type="scientific">Cyclostephanos tholiformis</name>
    <dbReference type="NCBI Taxonomy" id="382380"/>
    <lineage>
        <taxon>Eukaryota</taxon>
        <taxon>Sar</taxon>
        <taxon>Stramenopiles</taxon>
        <taxon>Ochrophyta</taxon>
        <taxon>Bacillariophyta</taxon>
        <taxon>Coscinodiscophyceae</taxon>
        <taxon>Thalassiosirophycidae</taxon>
        <taxon>Stephanodiscales</taxon>
        <taxon>Stephanodiscaceae</taxon>
        <taxon>Cyclostephanos</taxon>
    </lineage>
</organism>
<proteinExistence type="predicted"/>
<feature type="region of interest" description="Disordered" evidence="1">
    <location>
        <begin position="31"/>
        <end position="60"/>
    </location>
</feature>